<evidence type="ECO:0000256" key="5">
    <source>
        <dbReference type="ARBA" id="ARBA00022782"/>
    </source>
</evidence>
<dbReference type="PANTHER" id="PTHR17005">
    <property type="entry name" value="MALE-ENHANCED ANTIGEN-1"/>
    <property type="match status" value="1"/>
</dbReference>
<evidence type="ECO:0000256" key="3">
    <source>
        <dbReference type="ARBA" id="ARBA00022473"/>
    </source>
</evidence>
<evidence type="ECO:0000256" key="1">
    <source>
        <dbReference type="ARBA" id="ARBA00002540"/>
    </source>
</evidence>
<dbReference type="InterPro" id="IPR009685">
    <property type="entry name" value="MEA1"/>
</dbReference>
<reference evidence="8" key="1">
    <citation type="submission" date="2020-05" db="UniProtKB">
        <authorList>
            <consortium name="EnsemblMetazoa"/>
        </authorList>
    </citation>
    <scope>IDENTIFICATION</scope>
    <source>
        <strain evidence="8">TTRI</strain>
    </source>
</reference>
<keyword evidence="6" id="KW-0744">Spermatogenesis</keyword>
<evidence type="ECO:0000256" key="7">
    <source>
        <dbReference type="SAM" id="MobiDB-lite"/>
    </source>
</evidence>
<evidence type="ECO:0000256" key="6">
    <source>
        <dbReference type="ARBA" id="ARBA00022871"/>
    </source>
</evidence>
<dbReference type="GO" id="GO:0030154">
    <property type="term" value="P:cell differentiation"/>
    <property type="evidence" value="ECO:0007669"/>
    <property type="project" value="UniProtKB-KW"/>
</dbReference>
<dbReference type="EnsemblMetazoa" id="GAUT035761-RA">
    <property type="protein sequence ID" value="GAUT035761-PA"/>
    <property type="gene ID" value="GAUT035761"/>
</dbReference>
<organism evidence="8 9">
    <name type="scientific">Glossina austeni</name>
    <name type="common">Savannah tsetse fly</name>
    <dbReference type="NCBI Taxonomy" id="7395"/>
    <lineage>
        <taxon>Eukaryota</taxon>
        <taxon>Metazoa</taxon>
        <taxon>Ecdysozoa</taxon>
        <taxon>Arthropoda</taxon>
        <taxon>Hexapoda</taxon>
        <taxon>Insecta</taxon>
        <taxon>Pterygota</taxon>
        <taxon>Neoptera</taxon>
        <taxon>Endopterygota</taxon>
        <taxon>Diptera</taxon>
        <taxon>Brachycera</taxon>
        <taxon>Muscomorpha</taxon>
        <taxon>Hippoboscoidea</taxon>
        <taxon>Glossinidae</taxon>
        <taxon>Glossina</taxon>
    </lineage>
</organism>
<dbReference type="Proteomes" id="UP000078200">
    <property type="component" value="Unassembled WGS sequence"/>
</dbReference>
<feature type="region of interest" description="Disordered" evidence="7">
    <location>
        <begin position="22"/>
        <end position="48"/>
    </location>
</feature>
<evidence type="ECO:0000256" key="4">
    <source>
        <dbReference type="ARBA" id="ARBA00022553"/>
    </source>
</evidence>
<dbReference type="AlphaFoldDB" id="A0A1A9VFP5"/>
<comment type="function">
    <text evidence="1">May play an important role in spermatogenesis and/or testis development.</text>
</comment>
<keyword evidence="5" id="KW-0221">Differentiation</keyword>
<keyword evidence="9" id="KW-1185">Reference proteome</keyword>
<evidence type="ECO:0000313" key="9">
    <source>
        <dbReference type="Proteomes" id="UP000078200"/>
    </source>
</evidence>
<accession>A0A1A9VFP5</accession>
<feature type="compositionally biased region" description="Polar residues" evidence="7">
    <location>
        <begin position="79"/>
        <end position="88"/>
    </location>
</feature>
<dbReference type="GO" id="GO:0007283">
    <property type="term" value="P:spermatogenesis"/>
    <property type="evidence" value="ECO:0007669"/>
    <property type="project" value="UniProtKB-KW"/>
</dbReference>
<name>A0A1A9VFP5_GLOAU</name>
<dbReference type="STRING" id="7395.A0A1A9VFP5"/>
<protein>
    <recommendedName>
        <fullName evidence="2">Male-enhanced antigen 1</fullName>
    </recommendedName>
</protein>
<dbReference type="Pfam" id="PF06910">
    <property type="entry name" value="MEA1"/>
    <property type="match status" value="1"/>
</dbReference>
<dbReference type="VEuPathDB" id="VectorBase:GAUT035761"/>
<evidence type="ECO:0000313" key="8">
    <source>
        <dbReference type="EnsemblMetazoa" id="GAUT035761-PA"/>
    </source>
</evidence>
<feature type="region of interest" description="Disordered" evidence="7">
    <location>
        <begin position="64"/>
        <end position="88"/>
    </location>
</feature>
<keyword evidence="3" id="KW-0217">Developmental protein</keyword>
<evidence type="ECO:0000256" key="2">
    <source>
        <dbReference type="ARBA" id="ARBA00022245"/>
    </source>
</evidence>
<keyword evidence="4" id="KW-0597">Phosphoprotein</keyword>
<proteinExistence type="predicted"/>
<sequence>MGSPELPDPGEDDLRATQIAYNDIGEADDESDNGSVQDDGNYEGYEPLAMDDVDYDNTIQIENHDSESNIRAVNEEESSPATHDNFNLPSIESIDVELEREVWVQPRPQELQIELDNNKTQQILNAMANFNLPSTAVPEWATGVSEDSWKEELLQRIRQRTQLANRTNESLKE</sequence>